<dbReference type="SMART" id="SM00530">
    <property type="entry name" value="HTH_XRE"/>
    <property type="match status" value="1"/>
</dbReference>
<dbReference type="Gene3D" id="1.10.10.2910">
    <property type="match status" value="1"/>
</dbReference>
<gene>
    <name evidence="3" type="ORF">HNQ81_003452</name>
</gene>
<evidence type="ECO:0000259" key="2">
    <source>
        <dbReference type="PROSITE" id="PS50943"/>
    </source>
</evidence>
<evidence type="ECO:0000313" key="4">
    <source>
        <dbReference type="Proteomes" id="UP000539642"/>
    </source>
</evidence>
<proteinExistence type="inferred from homology"/>
<sequence>MAINYQSIAQKLKQARELQSIMVETVSEDTGITVDRIHFIEVGQVRPSGDEVLILANYYRHDLRDFLDDKRPAPFEQTDLLYRRHGNDFSPNDRRSIQEFLYLCEIESELESDLDIKKLRFPFSPQGKYYKGHGENAARALRVFLGYAPNEIPRNLFADFRKIGCHVFRRRLENSDISGLYIEHPIAGHCLLVNYDEDIYRQRFSVGHEAAHAIFDSSDSVVVSFRQREGRYSEADLKEIRANRFASCYLMPPDQLPSVSTWTTDQAVHWAQQFRVSTESLSYALMEAKLIDKRTAQVIRSVKVHSSEKIDPEAPESLTDRQKERRLELLKRGLSTYYVNLCFEAHQRDLISAGRLGEAFLADHAETREISILFGRAIQYDA</sequence>
<dbReference type="Proteomes" id="UP000539642">
    <property type="component" value="Unassembled WGS sequence"/>
</dbReference>
<dbReference type="Pfam" id="PF06114">
    <property type="entry name" value="Peptidase_M78"/>
    <property type="match status" value="1"/>
</dbReference>
<dbReference type="PANTHER" id="PTHR43236:SF2">
    <property type="entry name" value="BLL0069 PROTEIN"/>
    <property type="match status" value="1"/>
</dbReference>
<dbReference type="SUPFAM" id="SSF47413">
    <property type="entry name" value="lambda repressor-like DNA-binding domains"/>
    <property type="match status" value="1"/>
</dbReference>
<feature type="domain" description="HTH cro/C1-type" evidence="2">
    <location>
        <begin position="12"/>
        <end position="66"/>
    </location>
</feature>
<evidence type="ECO:0000313" key="3">
    <source>
        <dbReference type="EMBL" id="MBB5349695.1"/>
    </source>
</evidence>
<dbReference type="InterPro" id="IPR010359">
    <property type="entry name" value="IrrE_HExxH"/>
</dbReference>
<dbReference type="GO" id="GO:0003677">
    <property type="term" value="F:DNA binding"/>
    <property type="evidence" value="ECO:0007669"/>
    <property type="project" value="InterPro"/>
</dbReference>
<dbReference type="InterPro" id="IPR052345">
    <property type="entry name" value="Rad_response_metalloprotease"/>
</dbReference>
<dbReference type="EMBL" id="JACHEO010000036">
    <property type="protein sequence ID" value="MBB5349695.1"/>
    <property type="molecule type" value="Genomic_DNA"/>
</dbReference>
<dbReference type="PROSITE" id="PS50943">
    <property type="entry name" value="HTH_CROC1"/>
    <property type="match status" value="1"/>
</dbReference>
<comment type="similarity">
    <text evidence="1">Belongs to the short-chain fatty acyl-CoA assimilation regulator (ScfR) family.</text>
</comment>
<dbReference type="CDD" id="cd00093">
    <property type="entry name" value="HTH_XRE"/>
    <property type="match status" value="1"/>
</dbReference>
<reference evidence="3 4" key="1">
    <citation type="submission" date="2020-08" db="EMBL/GenBank/DDBJ databases">
        <title>Genomic Encyclopedia of Type Strains, Phase IV (KMG-IV): sequencing the most valuable type-strain genomes for metagenomic binning, comparative biology and taxonomic classification.</title>
        <authorList>
            <person name="Goeker M."/>
        </authorList>
    </citation>
    <scope>NUCLEOTIDE SEQUENCE [LARGE SCALE GENOMIC DNA]</scope>
    <source>
        <strain evidence="3 4">DSM 28570</strain>
    </source>
</reference>
<dbReference type="RefSeq" id="WP_221270898.1">
    <property type="nucleotide sequence ID" value="NZ_JACHEO010000036.1"/>
</dbReference>
<comment type="caution">
    <text evidence="3">The sequence shown here is derived from an EMBL/GenBank/DDBJ whole genome shotgun (WGS) entry which is preliminary data.</text>
</comment>
<dbReference type="PANTHER" id="PTHR43236">
    <property type="entry name" value="ANTITOXIN HIGA1"/>
    <property type="match status" value="1"/>
</dbReference>
<dbReference type="InterPro" id="IPR001387">
    <property type="entry name" value="Cro/C1-type_HTH"/>
</dbReference>
<name>A0A840UVG1_9BACT</name>
<keyword evidence="4" id="KW-1185">Reference proteome</keyword>
<dbReference type="Gene3D" id="1.10.260.40">
    <property type="entry name" value="lambda repressor-like DNA-binding domains"/>
    <property type="match status" value="1"/>
</dbReference>
<dbReference type="AlphaFoldDB" id="A0A840UVG1"/>
<protein>
    <submittedName>
        <fullName evidence="3">Zn-dependent peptidase ImmA (M78 family)</fullName>
    </submittedName>
</protein>
<dbReference type="InterPro" id="IPR010982">
    <property type="entry name" value="Lambda_DNA-bd_dom_sf"/>
</dbReference>
<organism evidence="3 4">
    <name type="scientific">Desulfoprunum benzoelyticum</name>
    <dbReference type="NCBI Taxonomy" id="1506996"/>
    <lineage>
        <taxon>Bacteria</taxon>
        <taxon>Pseudomonadati</taxon>
        <taxon>Thermodesulfobacteriota</taxon>
        <taxon>Desulfobulbia</taxon>
        <taxon>Desulfobulbales</taxon>
        <taxon>Desulfobulbaceae</taxon>
        <taxon>Desulfoprunum</taxon>
    </lineage>
</organism>
<accession>A0A840UVG1</accession>
<evidence type="ECO:0000256" key="1">
    <source>
        <dbReference type="ARBA" id="ARBA00007227"/>
    </source>
</evidence>